<organism evidence="1 2">
    <name type="scientific">Actinokineospora iranica</name>
    <dbReference type="NCBI Taxonomy" id="1271860"/>
    <lineage>
        <taxon>Bacteria</taxon>
        <taxon>Bacillati</taxon>
        <taxon>Actinomycetota</taxon>
        <taxon>Actinomycetes</taxon>
        <taxon>Pseudonocardiales</taxon>
        <taxon>Pseudonocardiaceae</taxon>
        <taxon>Actinokineospora</taxon>
    </lineage>
</organism>
<dbReference type="Proteomes" id="UP000199501">
    <property type="component" value="Unassembled WGS sequence"/>
</dbReference>
<evidence type="ECO:0000313" key="2">
    <source>
        <dbReference type="Proteomes" id="UP000199501"/>
    </source>
</evidence>
<keyword evidence="2" id="KW-1185">Reference proteome</keyword>
<sequence length="132" mass="14404">MTGSTPRDPRLDIDPAEIAAALGITAGADYEFTDAYGVTYRGTSAHVALAALARPDRVRGIYPDQPAVALGVRDYLCLHGDARTPVNIDDTIAPVEQLHGKNRGRPCSRYKTTSHWYARYACAILRSSRGMR</sequence>
<dbReference type="AlphaFoldDB" id="A0A1G6VSH3"/>
<accession>A0A1G6VSH3</accession>
<reference evidence="2" key="1">
    <citation type="submission" date="2016-10" db="EMBL/GenBank/DDBJ databases">
        <authorList>
            <person name="Varghese N."/>
            <person name="Submissions S."/>
        </authorList>
    </citation>
    <scope>NUCLEOTIDE SEQUENCE [LARGE SCALE GENOMIC DNA]</scope>
    <source>
        <strain evidence="2">IBRC-M 10403</strain>
    </source>
</reference>
<protein>
    <submittedName>
        <fullName evidence="1">Uncharacterized protein</fullName>
    </submittedName>
</protein>
<evidence type="ECO:0000313" key="1">
    <source>
        <dbReference type="EMBL" id="SDD55776.1"/>
    </source>
</evidence>
<gene>
    <name evidence="1" type="ORF">SAMN05216174_11339</name>
</gene>
<dbReference type="STRING" id="1271860.SAMN05216174_11339"/>
<proteinExistence type="predicted"/>
<dbReference type="EMBL" id="FMZZ01000013">
    <property type="protein sequence ID" value="SDD55776.1"/>
    <property type="molecule type" value="Genomic_DNA"/>
</dbReference>
<dbReference type="RefSeq" id="WP_175482993.1">
    <property type="nucleotide sequence ID" value="NZ_FMZZ01000013.1"/>
</dbReference>
<name>A0A1G6VSH3_9PSEU</name>